<comment type="function">
    <text evidence="1">Cell wall formation. Catalyzes epimerization of the terminal L-glutamate in UDP-N-acetyl-alpha-D-muramoyl-L-alanyl-L-glutamate.</text>
</comment>
<protein>
    <recommendedName>
        <fullName evidence="1">UDP-N-acetyl-alpha-D-muramoyl-L-alanyl-L-glutamate epimerase</fullName>
        <ecNumber evidence="1">5.1.1.23</ecNumber>
    </recommendedName>
    <alternativeName>
        <fullName evidence="1">UDP-MurNAc-L-Ala-L-Glu epimerase</fullName>
    </alternativeName>
</protein>
<dbReference type="HAMAP" id="MF_02209">
    <property type="entry name" value="MurL"/>
    <property type="match status" value="1"/>
</dbReference>
<dbReference type="KEGG" id="sua:Saut_0606"/>
<reference evidence="5" key="1">
    <citation type="journal article" date="2010" name="Stand. Genomic Sci.">
        <title>Complete genome sequence of Sulfurimonas autotrophica type strain (OK10).</title>
        <authorList>
            <person name="Sikorski J."/>
            <person name="Munk C."/>
            <person name="Lapidus A."/>
            <person name="Djao O."/>
            <person name="Lucas S."/>
            <person name="Glavina Del Rio T."/>
            <person name="Nolan M."/>
            <person name="Tice H."/>
            <person name="Han C."/>
            <person name="Cheng J."/>
            <person name="Tapia R."/>
            <person name="Goodwin L."/>
            <person name="Pitluck S."/>
            <person name="Liolios K."/>
            <person name="Ivanova N."/>
            <person name="Mavromatis K."/>
            <person name="Mikhailova N."/>
            <person name="Pati A."/>
            <person name="Sims D."/>
            <person name="Meincke L."/>
            <person name="Brettin T."/>
            <person name="Detter J."/>
            <person name="Chen A."/>
            <person name="Palaniappan K."/>
            <person name="Land M."/>
            <person name="Hauser L."/>
            <person name="Chang Y."/>
            <person name="Jeffries C."/>
            <person name="Rohde M."/>
            <person name="Lang E."/>
            <person name="Spring S."/>
            <person name="Goker M."/>
            <person name="Woyke T."/>
            <person name="Bristow J."/>
            <person name="Eisen J."/>
            <person name="Markowitz V."/>
            <person name="Hugenholtz P."/>
            <person name="Kyrpides N."/>
            <person name="Klenk H."/>
        </authorList>
    </citation>
    <scope>NUCLEOTIDE SEQUENCE [LARGE SCALE GENOMIC DNA]</scope>
    <source>
        <strain evidence="5">ATCC BAA-671 / DSM 16294 / JCM 11897 / OK10</strain>
    </source>
</reference>
<dbReference type="GO" id="GO:0051301">
    <property type="term" value="P:cell division"/>
    <property type="evidence" value="ECO:0007669"/>
    <property type="project" value="UniProtKB-KW"/>
</dbReference>
<keyword evidence="1" id="KW-0961">Cell wall biogenesis/degradation</keyword>
<dbReference type="EMBL" id="CP002205">
    <property type="protein sequence ID" value="ADN08655.1"/>
    <property type="molecule type" value="Genomic_DNA"/>
</dbReference>
<dbReference type="Proteomes" id="UP000007803">
    <property type="component" value="Chromosome"/>
</dbReference>
<feature type="domain" description="MurL C-terminal" evidence="2">
    <location>
        <begin position="320"/>
        <end position="409"/>
    </location>
</feature>
<comment type="similarity">
    <text evidence="1">Belongs to the MurL family.</text>
</comment>
<dbReference type="Pfam" id="PF26298">
    <property type="entry name" value="MurL_epimerase_C"/>
    <property type="match status" value="1"/>
</dbReference>
<dbReference type="GO" id="GO:0016855">
    <property type="term" value="F:racemase and epimerase activity, acting on amino acids and derivatives"/>
    <property type="evidence" value="ECO:0007669"/>
    <property type="project" value="UniProtKB-UniRule"/>
</dbReference>
<keyword evidence="1" id="KW-0573">Peptidoglycan synthesis</keyword>
<dbReference type="InterPro" id="IPR058740">
    <property type="entry name" value="MurL_N"/>
</dbReference>
<dbReference type="Pfam" id="PF26299">
    <property type="entry name" value="MurL_N"/>
    <property type="match status" value="1"/>
</dbReference>
<keyword evidence="1" id="KW-0131">Cell cycle</keyword>
<dbReference type="InterPro" id="IPR043689">
    <property type="entry name" value="MurL"/>
</dbReference>
<evidence type="ECO:0000259" key="3">
    <source>
        <dbReference type="Pfam" id="PF26299"/>
    </source>
</evidence>
<keyword evidence="5" id="KW-1185">Reference proteome</keyword>
<comment type="pathway">
    <text evidence="1">Cell wall biogenesis; peptidoglycan biosynthesis.</text>
</comment>
<dbReference type="GO" id="GO:0008360">
    <property type="term" value="P:regulation of cell shape"/>
    <property type="evidence" value="ECO:0007669"/>
    <property type="project" value="UniProtKB-KW"/>
</dbReference>
<keyword evidence="1" id="KW-0133">Cell shape</keyword>
<dbReference type="HOGENOM" id="CLU_045660_0_0_7"/>
<sequence>MVPMKKFQELRKKSNTFIYKSYEIIDNEEKVILKFHYQLDEEGEITDFFHQLSLDKNEKISTDFAMENIVFHIGMAEAISYYKIAVPKEFVIECGTLNEAQKLWFAKLYFNGLGEFIYLNSIDVKQDELVHFTSTCNDKTFDKISLKTQENIIIPIGGGKDSLVSYELLKDEFPDAFMFSMNPIVASEDILKKHPEHAIELKRELDLKKILDFNERGYLNGHIPFSSIVGFISIWLGLLYKTKYIVLSNESSANEENIIYNGQRINHQYSKSIEFENDFREYISSFITDDVEYFSFLRPLDEIHIAQLFATFAKEYFFTFRSCNVGSKRNEWCGKCPKCLFTYIMLCNYIDDAILQKIFGKDILDDAQLQELFDGLSQSDALKPFECVGTYDEVNYALSKKYHSYSQRELPYLLKNYKPKDTPYDLHVNYNGQNNLPKKFKKILKSNVEKLNF</sequence>
<dbReference type="EC" id="5.1.1.23" evidence="1"/>
<proteinExistence type="inferred from homology"/>
<evidence type="ECO:0000313" key="4">
    <source>
        <dbReference type="EMBL" id="ADN08655.1"/>
    </source>
</evidence>
<dbReference type="UniPathway" id="UPA00219"/>
<name>E0UPR3_SULAO</name>
<dbReference type="GO" id="GO:0005737">
    <property type="term" value="C:cytoplasm"/>
    <property type="evidence" value="ECO:0007669"/>
    <property type="project" value="UniProtKB-UniRule"/>
</dbReference>
<evidence type="ECO:0000313" key="5">
    <source>
        <dbReference type="Proteomes" id="UP000007803"/>
    </source>
</evidence>
<dbReference type="InterPro" id="IPR058741">
    <property type="entry name" value="MurL_C"/>
</dbReference>
<dbReference type="STRING" id="563040.Saut_0606"/>
<keyword evidence="1" id="KW-0132">Cell division</keyword>
<gene>
    <name evidence="1" type="primary">murL</name>
    <name evidence="4" type="ordered locus">Saut_0606</name>
</gene>
<organism evidence="4 5">
    <name type="scientific">Sulfurimonas autotrophica (strain ATCC BAA-671 / DSM 16294 / JCM 11897 / OK10)</name>
    <dbReference type="NCBI Taxonomy" id="563040"/>
    <lineage>
        <taxon>Bacteria</taxon>
        <taxon>Pseudomonadati</taxon>
        <taxon>Campylobacterota</taxon>
        <taxon>Epsilonproteobacteria</taxon>
        <taxon>Campylobacterales</taxon>
        <taxon>Sulfurimonadaceae</taxon>
        <taxon>Sulfurimonas</taxon>
    </lineage>
</organism>
<keyword evidence="1" id="KW-0413">Isomerase</keyword>
<dbReference type="GO" id="GO:0009252">
    <property type="term" value="P:peptidoglycan biosynthetic process"/>
    <property type="evidence" value="ECO:0007669"/>
    <property type="project" value="UniProtKB-UniRule"/>
</dbReference>
<dbReference type="GO" id="GO:0071555">
    <property type="term" value="P:cell wall organization"/>
    <property type="evidence" value="ECO:0007669"/>
    <property type="project" value="UniProtKB-KW"/>
</dbReference>
<comment type="catalytic activity">
    <reaction evidence="1">
        <text>UDP-N-acetyl-alpha-D-muramoyl-L-alanyl-L-glutamate + ATP + H2O = UDP-N-acetyl-alpha-D-muramoyl-L-alanyl-D-glutamate + AMP + diphosphate + H(+)</text>
        <dbReference type="Rhea" id="RHEA:58812"/>
        <dbReference type="ChEBI" id="CHEBI:15377"/>
        <dbReference type="ChEBI" id="CHEBI:15378"/>
        <dbReference type="ChEBI" id="CHEBI:30616"/>
        <dbReference type="ChEBI" id="CHEBI:33019"/>
        <dbReference type="ChEBI" id="CHEBI:83900"/>
        <dbReference type="ChEBI" id="CHEBI:142725"/>
        <dbReference type="ChEBI" id="CHEBI:456215"/>
        <dbReference type="EC" id="5.1.1.23"/>
    </reaction>
</comment>
<evidence type="ECO:0000259" key="2">
    <source>
        <dbReference type="Pfam" id="PF26298"/>
    </source>
</evidence>
<dbReference type="AlphaFoldDB" id="E0UPR3"/>
<evidence type="ECO:0000256" key="1">
    <source>
        <dbReference type="HAMAP-Rule" id="MF_02209"/>
    </source>
</evidence>
<accession>E0UPR3</accession>
<dbReference type="eggNOG" id="COG0603">
    <property type="taxonomic scope" value="Bacteria"/>
</dbReference>
<feature type="domain" description="MurL N-terminal" evidence="3">
    <location>
        <begin position="11"/>
        <end position="296"/>
    </location>
</feature>